<evidence type="ECO:0000256" key="3">
    <source>
        <dbReference type="ARBA" id="ARBA00004563"/>
    </source>
</evidence>
<keyword evidence="7 19" id="KW-0812">Transmembrane</keyword>
<evidence type="ECO:0000256" key="17">
    <source>
        <dbReference type="ARBA" id="ARBA00023180"/>
    </source>
</evidence>
<evidence type="ECO:0000256" key="12">
    <source>
        <dbReference type="ARBA" id="ARBA00022870"/>
    </source>
</evidence>
<dbReference type="OMA" id="TYACEEK"/>
<keyword evidence="17" id="KW-0325">Glycoprotein</keyword>
<evidence type="ECO:0000256" key="8">
    <source>
        <dbReference type="ARBA" id="ARBA00022695"/>
    </source>
</evidence>
<dbReference type="AlphaFoldDB" id="A0A668UP45"/>
<evidence type="ECO:0000256" key="11">
    <source>
        <dbReference type="ARBA" id="ARBA00022801"/>
    </source>
</evidence>
<dbReference type="Proteomes" id="UP000472276">
    <property type="component" value="Unassembled WGS sequence"/>
</dbReference>
<dbReference type="InterPro" id="IPR040643">
    <property type="entry name" value="MLVIN_C"/>
</dbReference>
<dbReference type="InterPro" id="IPR018154">
    <property type="entry name" value="TLV/ENV_coat_polyprotein"/>
</dbReference>
<reference evidence="21" key="1">
    <citation type="submission" date="2025-08" db="UniProtKB">
        <authorList>
            <consortium name="Ensembl"/>
        </authorList>
    </citation>
    <scope>IDENTIFICATION</scope>
</reference>
<evidence type="ECO:0000313" key="22">
    <source>
        <dbReference type="Proteomes" id="UP000472276"/>
    </source>
</evidence>
<name>A0A668UP45_OREAU</name>
<evidence type="ECO:0000256" key="4">
    <source>
        <dbReference type="ARBA" id="ARBA00022511"/>
    </source>
</evidence>
<evidence type="ECO:0000256" key="7">
    <source>
        <dbReference type="ARBA" id="ARBA00022692"/>
    </source>
</evidence>
<evidence type="ECO:0000256" key="9">
    <source>
        <dbReference type="ARBA" id="ARBA00022722"/>
    </source>
</evidence>
<dbReference type="PANTHER" id="PTHR10424">
    <property type="entry name" value="VIRAL ENVELOPE PROTEIN"/>
    <property type="match status" value="1"/>
</dbReference>
<evidence type="ECO:0000256" key="6">
    <source>
        <dbReference type="ARBA" id="ARBA00022679"/>
    </source>
</evidence>
<dbReference type="Gene3D" id="1.10.287.210">
    <property type="match status" value="1"/>
</dbReference>
<dbReference type="GO" id="GO:0016779">
    <property type="term" value="F:nucleotidyltransferase activity"/>
    <property type="evidence" value="ECO:0007669"/>
    <property type="project" value="UniProtKB-KW"/>
</dbReference>
<keyword evidence="13 19" id="KW-1133">Transmembrane helix</keyword>
<feature type="domain" description="Murine leukemia virus integrase C-terminal" evidence="20">
    <location>
        <begin position="26"/>
        <end position="79"/>
    </location>
</feature>
<keyword evidence="10" id="KW-0255">Endonuclease</keyword>
<protein>
    <recommendedName>
        <fullName evidence="20">Murine leukemia virus integrase C-terminal domain-containing protein</fullName>
    </recommendedName>
</protein>
<keyword evidence="12" id="KW-1043">Host membrane</keyword>
<dbReference type="SUPFAM" id="SSF58069">
    <property type="entry name" value="Virus ectodomain"/>
    <property type="match status" value="1"/>
</dbReference>
<dbReference type="Pfam" id="PF00429">
    <property type="entry name" value="TLV_coat"/>
    <property type="match status" value="1"/>
</dbReference>
<dbReference type="GO" id="GO:0004519">
    <property type="term" value="F:endonuclease activity"/>
    <property type="evidence" value="ECO:0007669"/>
    <property type="project" value="UniProtKB-KW"/>
</dbReference>
<evidence type="ECO:0000256" key="1">
    <source>
        <dbReference type="ARBA" id="ARBA00004402"/>
    </source>
</evidence>
<keyword evidence="22" id="KW-1185">Reference proteome</keyword>
<evidence type="ECO:0000256" key="18">
    <source>
        <dbReference type="ARBA" id="ARBA00023288"/>
    </source>
</evidence>
<evidence type="ECO:0000313" key="21">
    <source>
        <dbReference type="Ensembl" id="ENSOABP00000040479.2"/>
    </source>
</evidence>
<dbReference type="Pfam" id="PF18697">
    <property type="entry name" value="MLVIN_C"/>
    <property type="match status" value="1"/>
</dbReference>
<keyword evidence="18" id="KW-0449">Lipoprotein</keyword>
<evidence type="ECO:0000256" key="13">
    <source>
        <dbReference type="ARBA" id="ARBA00022989"/>
    </source>
</evidence>
<dbReference type="Ensembl" id="ENSOABT00000041579.2">
    <property type="protein sequence ID" value="ENSOABP00000040479.2"/>
    <property type="gene ID" value="ENSOABG00000018423.2"/>
</dbReference>
<evidence type="ECO:0000256" key="14">
    <source>
        <dbReference type="ARBA" id="ARBA00023136"/>
    </source>
</evidence>
<gene>
    <name evidence="21" type="primary">LOC120436748</name>
</gene>
<evidence type="ECO:0000256" key="5">
    <source>
        <dbReference type="ARBA" id="ARBA00022581"/>
    </source>
</evidence>
<dbReference type="GO" id="GO:0016787">
    <property type="term" value="F:hydrolase activity"/>
    <property type="evidence" value="ECO:0007669"/>
    <property type="project" value="UniProtKB-KW"/>
</dbReference>
<evidence type="ECO:0000256" key="19">
    <source>
        <dbReference type="SAM" id="Phobius"/>
    </source>
</evidence>
<keyword evidence="5" id="KW-0945">Host-virus interaction</keyword>
<reference evidence="21" key="2">
    <citation type="submission" date="2025-09" db="UniProtKB">
        <authorList>
            <consortium name="Ensembl"/>
        </authorList>
    </citation>
    <scope>IDENTIFICATION</scope>
</reference>
<feature type="transmembrane region" description="Helical" evidence="19">
    <location>
        <begin position="524"/>
        <end position="546"/>
    </location>
</feature>
<proteinExistence type="predicted"/>
<keyword evidence="11" id="KW-0378">Hydrolase</keyword>
<keyword evidence="8" id="KW-0548">Nucleotidyltransferase</keyword>
<evidence type="ECO:0000256" key="10">
    <source>
        <dbReference type="ARBA" id="ARBA00022759"/>
    </source>
</evidence>
<keyword evidence="16" id="KW-1015">Disulfide bond</keyword>
<dbReference type="Gene3D" id="2.30.30.850">
    <property type="match status" value="1"/>
</dbReference>
<feature type="transmembrane region" description="Helical" evidence="19">
    <location>
        <begin position="89"/>
        <end position="111"/>
    </location>
</feature>
<accession>A0A668UP45</accession>
<keyword evidence="14 19" id="KW-0472">Membrane</keyword>
<comment type="subcellular location">
    <subcellularLocation>
        <location evidence="1">Host cell membrane</location>
        <topology evidence="1">Single-pass type I membrane protein</topology>
    </subcellularLocation>
    <subcellularLocation>
        <location evidence="2">Host endomembrane system</location>
        <topology evidence="2">Peripheral membrane protein</topology>
    </subcellularLocation>
    <subcellularLocation>
        <location evidence="3">Virion membrane</location>
        <topology evidence="3">Single-pass type I membrane protein</topology>
    </subcellularLocation>
</comment>
<evidence type="ECO:0000256" key="15">
    <source>
        <dbReference type="ARBA" id="ARBA00023139"/>
    </source>
</evidence>
<keyword evidence="15" id="KW-0564">Palmitate</keyword>
<evidence type="ECO:0000256" key="16">
    <source>
        <dbReference type="ARBA" id="ARBA00023157"/>
    </source>
</evidence>
<dbReference type="PANTHER" id="PTHR10424:SF81">
    <property type="entry name" value="ERVV2 PROTEIN"/>
    <property type="match status" value="1"/>
</dbReference>
<keyword evidence="4" id="KW-1032">Host cell membrane</keyword>
<evidence type="ECO:0000259" key="20">
    <source>
        <dbReference type="Pfam" id="PF18697"/>
    </source>
</evidence>
<evidence type="ECO:0000256" key="2">
    <source>
        <dbReference type="ARBA" id="ARBA00004531"/>
    </source>
</evidence>
<sequence>MTKLLENKEIVLNNQLPDDSLPVSSRLKPGDWILIKVLQRKKWSSPRWEGPYQVLLATPTACKIAERPSWIHQSHCKKSTHSQDQVCSVIMKTILVLVSSVTILLGLLLLIPQEEEQHHLETRLTHDAIHPDDMTQDHNHPWMNNAWYRYVYNSTRDKNCYICSHMPLTAKHLTLYGTPAPLNEGLCIYEKAARGHCDNQTMRKLEKWICLGDPNVQNINVTTTVGQEDPTYLMDLCTNITNTSEPNRYTYACEDKHWVNMSLSTPNITVLAVVTTYTFPLCVMFVNITKGATHYSLSGACQYTLTLPTLTKKLYWVEGTGWWCQGYDKQPQTYLAVPENYEGQCVPLMLSDHTFKITAGAARARTRRRRTIQPHDPIWGSDVPEEFKLWTTGQKVAHALFPWVGVGKHALRIETLNYRFGLFLNASCKVNNAQNEEIDALRLSTMQHRVALDMILAEKGGLCVLFNTTCCTYIPNNVHSTNMSDALNTLRQLRRVQQQDYTHNTEDWLTWLFSGSWKSLLTKGLTFVGMLLMLLCLFPTCILPCIRSMISKMFTVRLQAYIALSQVEQAQEKVQVEEDDF</sequence>
<keyword evidence="6" id="KW-0808">Transferase</keyword>
<organism evidence="21 22">
    <name type="scientific">Oreochromis aureus</name>
    <name type="common">Israeli tilapia</name>
    <name type="synonym">Chromis aureus</name>
    <dbReference type="NCBI Taxonomy" id="47969"/>
    <lineage>
        <taxon>Eukaryota</taxon>
        <taxon>Metazoa</taxon>
        <taxon>Chordata</taxon>
        <taxon>Craniata</taxon>
        <taxon>Vertebrata</taxon>
        <taxon>Euteleostomi</taxon>
        <taxon>Actinopterygii</taxon>
        <taxon>Neopterygii</taxon>
        <taxon>Teleostei</taxon>
        <taxon>Neoteleostei</taxon>
        <taxon>Acanthomorphata</taxon>
        <taxon>Ovalentaria</taxon>
        <taxon>Cichlomorphae</taxon>
        <taxon>Cichliformes</taxon>
        <taxon>Cichlidae</taxon>
        <taxon>African cichlids</taxon>
        <taxon>Pseudocrenilabrinae</taxon>
        <taxon>Oreochromini</taxon>
        <taxon>Oreochromis</taxon>
    </lineage>
</organism>
<keyword evidence="9" id="KW-0540">Nuclease</keyword>